<feature type="compositionally biased region" description="Basic residues" evidence="1">
    <location>
        <begin position="1"/>
        <end position="16"/>
    </location>
</feature>
<comment type="caution">
    <text evidence="2">The sequence shown here is derived from an EMBL/GenBank/DDBJ whole genome shotgun (WGS) entry which is preliminary data.</text>
</comment>
<dbReference type="EMBL" id="CAJPDR010000195">
    <property type="protein sequence ID" value="CAF9924844.1"/>
    <property type="molecule type" value="Genomic_DNA"/>
</dbReference>
<dbReference type="Proteomes" id="UP000664203">
    <property type="component" value="Unassembled WGS sequence"/>
</dbReference>
<feature type="compositionally biased region" description="Basic residues" evidence="1">
    <location>
        <begin position="37"/>
        <end position="58"/>
    </location>
</feature>
<sequence length="168" mass="18950">MAKRRLRECYPRKQRSVRNPGRLGDQQPHIGLDGTKRHERRRHPHQHQHRDSHFHRQRSVGLHIVLEVSGGDRGGRGSALGSGIAGSFGHAVAATAARAGLEGEGKAWEKRYDALARTKRLDYREDDALMQRVKDGPRHQLEDARIEELDGSRARDVHEMAGWKLGPA</sequence>
<name>A0A8H3FHS7_9LECA</name>
<evidence type="ECO:0000313" key="3">
    <source>
        <dbReference type="Proteomes" id="UP000664203"/>
    </source>
</evidence>
<evidence type="ECO:0000313" key="2">
    <source>
        <dbReference type="EMBL" id="CAF9924844.1"/>
    </source>
</evidence>
<dbReference type="AlphaFoldDB" id="A0A8H3FHS7"/>
<evidence type="ECO:0000256" key="1">
    <source>
        <dbReference type="SAM" id="MobiDB-lite"/>
    </source>
</evidence>
<accession>A0A8H3FHS7</accession>
<reference evidence="2" key="1">
    <citation type="submission" date="2021-03" db="EMBL/GenBank/DDBJ databases">
        <authorList>
            <person name="Tagirdzhanova G."/>
        </authorList>
    </citation>
    <scope>NUCLEOTIDE SEQUENCE</scope>
</reference>
<feature type="region of interest" description="Disordered" evidence="1">
    <location>
        <begin position="1"/>
        <end position="58"/>
    </location>
</feature>
<proteinExistence type="predicted"/>
<gene>
    <name evidence="2" type="ORF">ALECFALPRED_002849</name>
</gene>
<keyword evidence="3" id="KW-1185">Reference proteome</keyword>
<organism evidence="2 3">
    <name type="scientific">Alectoria fallacina</name>
    <dbReference type="NCBI Taxonomy" id="1903189"/>
    <lineage>
        <taxon>Eukaryota</taxon>
        <taxon>Fungi</taxon>
        <taxon>Dikarya</taxon>
        <taxon>Ascomycota</taxon>
        <taxon>Pezizomycotina</taxon>
        <taxon>Lecanoromycetes</taxon>
        <taxon>OSLEUM clade</taxon>
        <taxon>Lecanoromycetidae</taxon>
        <taxon>Lecanorales</taxon>
        <taxon>Lecanorineae</taxon>
        <taxon>Parmeliaceae</taxon>
        <taxon>Alectoria</taxon>
    </lineage>
</organism>
<protein>
    <submittedName>
        <fullName evidence="2">Uncharacterized protein</fullName>
    </submittedName>
</protein>